<dbReference type="PANTHER" id="PTHR36339">
    <property type="entry name" value="F23A5.5"/>
    <property type="match status" value="1"/>
</dbReference>
<feature type="region of interest" description="Disordered" evidence="2">
    <location>
        <begin position="34"/>
        <end position="55"/>
    </location>
</feature>
<proteinExistence type="predicted"/>
<sequence>MRVVLTGKRILNRVPFWEEFKLCRNRPFCSSTHNSKPATSDSGGSSNNGSASTPSLSTYSEQYKALDNLDFMTATKILFSESPKKKKFGLDFHLVQLSLLACHHWFLCISIPAVYLVAQYARSEMRKMDAELERKKQAEFEAQAKELELKAAEEKAAAASNPELLEVKERLDKLEVTVKEIVVAKKQLNDAVRTGQDVMEQKQAAQVEPDSSQHESVGGKTSRERGTVSNEGETGGLGPVTHASQSNQKDNTKRGTFGEARNET</sequence>
<organism evidence="3">
    <name type="scientific">Sesamum radiatum</name>
    <name type="common">Black benniseed</name>
    <dbReference type="NCBI Taxonomy" id="300843"/>
    <lineage>
        <taxon>Eukaryota</taxon>
        <taxon>Viridiplantae</taxon>
        <taxon>Streptophyta</taxon>
        <taxon>Embryophyta</taxon>
        <taxon>Tracheophyta</taxon>
        <taxon>Spermatophyta</taxon>
        <taxon>Magnoliopsida</taxon>
        <taxon>eudicotyledons</taxon>
        <taxon>Gunneridae</taxon>
        <taxon>Pentapetalae</taxon>
        <taxon>asterids</taxon>
        <taxon>lamiids</taxon>
        <taxon>Lamiales</taxon>
        <taxon>Pedaliaceae</taxon>
        <taxon>Sesamum</taxon>
    </lineage>
</organism>
<comment type="caution">
    <text evidence="3">The sequence shown here is derived from an EMBL/GenBank/DDBJ whole genome shotgun (WGS) entry which is preliminary data.</text>
</comment>
<feature type="coiled-coil region" evidence="1">
    <location>
        <begin position="118"/>
        <end position="191"/>
    </location>
</feature>
<accession>A0AAW2VIX2</accession>
<evidence type="ECO:0000256" key="2">
    <source>
        <dbReference type="SAM" id="MobiDB-lite"/>
    </source>
</evidence>
<name>A0AAW2VIX2_SESRA</name>
<gene>
    <name evidence="3" type="ORF">Sradi_0600400</name>
</gene>
<dbReference type="PANTHER" id="PTHR36339:SF2">
    <property type="entry name" value="F23A5.5"/>
    <property type="match status" value="1"/>
</dbReference>
<feature type="compositionally biased region" description="Low complexity" evidence="2">
    <location>
        <begin position="38"/>
        <end position="55"/>
    </location>
</feature>
<keyword evidence="1" id="KW-0175">Coiled coil</keyword>
<reference evidence="3" key="2">
    <citation type="journal article" date="2024" name="Plant">
        <title>Genomic evolution and insights into agronomic trait innovations of Sesamum species.</title>
        <authorList>
            <person name="Miao H."/>
            <person name="Wang L."/>
            <person name="Qu L."/>
            <person name="Liu H."/>
            <person name="Sun Y."/>
            <person name="Le M."/>
            <person name="Wang Q."/>
            <person name="Wei S."/>
            <person name="Zheng Y."/>
            <person name="Lin W."/>
            <person name="Duan Y."/>
            <person name="Cao H."/>
            <person name="Xiong S."/>
            <person name="Wang X."/>
            <person name="Wei L."/>
            <person name="Li C."/>
            <person name="Ma Q."/>
            <person name="Ju M."/>
            <person name="Zhao R."/>
            <person name="Li G."/>
            <person name="Mu C."/>
            <person name="Tian Q."/>
            <person name="Mei H."/>
            <person name="Zhang T."/>
            <person name="Gao T."/>
            <person name="Zhang H."/>
        </authorList>
    </citation>
    <scope>NUCLEOTIDE SEQUENCE</scope>
    <source>
        <strain evidence="3">G02</strain>
    </source>
</reference>
<feature type="region of interest" description="Disordered" evidence="2">
    <location>
        <begin position="195"/>
        <end position="264"/>
    </location>
</feature>
<evidence type="ECO:0000313" key="3">
    <source>
        <dbReference type="EMBL" id="KAL0429744.1"/>
    </source>
</evidence>
<reference evidence="3" key="1">
    <citation type="submission" date="2020-06" db="EMBL/GenBank/DDBJ databases">
        <authorList>
            <person name="Li T."/>
            <person name="Hu X."/>
            <person name="Zhang T."/>
            <person name="Song X."/>
            <person name="Zhang H."/>
            <person name="Dai N."/>
            <person name="Sheng W."/>
            <person name="Hou X."/>
            <person name="Wei L."/>
        </authorList>
    </citation>
    <scope>NUCLEOTIDE SEQUENCE</scope>
    <source>
        <strain evidence="3">G02</strain>
        <tissue evidence="3">Leaf</tissue>
    </source>
</reference>
<dbReference type="EMBL" id="JACGWJ010000003">
    <property type="protein sequence ID" value="KAL0429744.1"/>
    <property type="molecule type" value="Genomic_DNA"/>
</dbReference>
<dbReference type="AlphaFoldDB" id="A0AAW2VIX2"/>
<evidence type="ECO:0000256" key="1">
    <source>
        <dbReference type="SAM" id="Coils"/>
    </source>
</evidence>
<protein>
    <submittedName>
        <fullName evidence="3">Uncharacterized protein</fullName>
    </submittedName>
</protein>